<dbReference type="Proteomes" id="UP000189911">
    <property type="component" value="Chromosome F"/>
</dbReference>
<dbReference type="SUPFAM" id="SSF81531">
    <property type="entry name" value="Non-heme 11 kDa protein of cytochrome bc1 complex (Ubiquinol-cytochrome c reductase)"/>
    <property type="match status" value="1"/>
</dbReference>
<dbReference type="Pfam" id="PF02320">
    <property type="entry name" value="UCR_hinge"/>
    <property type="match status" value="1"/>
</dbReference>
<keyword evidence="8" id="KW-0472">Membrane</keyword>
<dbReference type="InterPro" id="IPR036811">
    <property type="entry name" value="Ubol_cytC_Rdtase_hinge_dom_sf"/>
</dbReference>
<gene>
    <name evidence="13" type="ORF">LANO_0F10352G</name>
</gene>
<feature type="region of interest" description="Disordered" evidence="11">
    <location>
        <begin position="20"/>
        <end position="91"/>
    </location>
</feature>
<name>A0A1G4KAD3_9SACH</name>
<feature type="compositionally biased region" description="Acidic residues" evidence="11">
    <location>
        <begin position="26"/>
        <end position="82"/>
    </location>
</feature>
<dbReference type="GO" id="GO:0005743">
    <property type="term" value="C:mitochondrial inner membrane"/>
    <property type="evidence" value="ECO:0007669"/>
    <property type="project" value="UniProtKB-SubCell"/>
</dbReference>
<comment type="subcellular location">
    <subcellularLocation>
        <location evidence="1">Mitochondrion inner membrane</location>
        <topology evidence="1">Peripheral membrane protein</topology>
        <orientation evidence="1">Intermembrane side</orientation>
    </subcellularLocation>
</comment>
<dbReference type="AlphaFoldDB" id="A0A1G4KAD3"/>
<evidence type="ECO:0000256" key="8">
    <source>
        <dbReference type="ARBA" id="ARBA00023136"/>
    </source>
</evidence>
<keyword evidence="4" id="KW-0679">Respiratory chain</keyword>
<keyword evidence="14" id="KW-1185">Reference proteome</keyword>
<evidence type="ECO:0000256" key="6">
    <source>
        <dbReference type="ARBA" id="ARBA00022982"/>
    </source>
</evidence>
<evidence type="ECO:0000256" key="1">
    <source>
        <dbReference type="ARBA" id="ARBA00004137"/>
    </source>
</evidence>
<reference evidence="14" key="1">
    <citation type="submission" date="2016-03" db="EMBL/GenBank/DDBJ databases">
        <authorList>
            <person name="Devillers Hugo."/>
        </authorList>
    </citation>
    <scope>NUCLEOTIDE SEQUENCE [LARGE SCALE GENOMIC DNA]</scope>
</reference>
<keyword evidence="5" id="KW-0999">Mitochondrion inner membrane</keyword>
<dbReference type="InterPro" id="IPR003422">
    <property type="entry name" value="Cyt_b-c1_6"/>
</dbReference>
<proteinExistence type="inferred from homology"/>
<keyword evidence="7" id="KW-0496">Mitochondrion</keyword>
<sequence length="155" mass="17894">MITSISEFVDELKEAFVPAVARAEDEGAEEAEEKPAEEEEGEGDEEEKAKGDDEDGENEEKEDEDDEDEDEDDEDEEDEEAQVDQMDALREECKAREDSKPLVHHYMECVERVQKAQEDPGYADSEHKEDCVEEFFHLQHHLDSCVAPRLFDRLK</sequence>
<evidence type="ECO:0000259" key="12">
    <source>
        <dbReference type="Pfam" id="PF02320"/>
    </source>
</evidence>
<protein>
    <recommendedName>
        <fullName evidence="9">Cytochrome b-c1 complex subunit 6, mitochondrial</fullName>
    </recommendedName>
    <alternativeName>
        <fullName evidence="10">Complex III subunit 6</fullName>
    </alternativeName>
</protein>
<evidence type="ECO:0000313" key="14">
    <source>
        <dbReference type="Proteomes" id="UP000189911"/>
    </source>
</evidence>
<feature type="domain" description="Ubiquinol-cytochrome C reductase hinge" evidence="12">
    <location>
        <begin position="84"/>
        <end position="155"/>
    </location>
</feature>
<evidence type="ECO:0000256" key="11">
    <source>
        <dbReference type="SAM" id="MobiDB-lite"/>
    </source>
</evidence>
<dbReference type="EMBL" id="LT598452">
    <property type="protein sequence ID" value="SCV01143.1"/>
    <property type="molecule type" value="Genomic_DNA"/>
</dbReference>
<evidence type="ECO:0000256" key="9">
    <source>
        <dbReference type="ARBA" id="ARBA00044155"/>
    </source>
</evidence>
<comment type="similarity">
    <text evidence="2">Belongs to the UQCRH/QCR6 family.</text>
</comment>
<dbReference type="PANTHER" id="PTHR15336:SF0">
    <property type="entry name" value="CYTOCHROME B-C1 COMPLEX SUBUNIT 6, MITOCHONDRIAL"/>
    <property type="match status" value="1"/>
</dbReference>
<evidence type="ECO:0000256" key="4">
    <source>
        <dbReference type="ARBA" id="ARBA00022660"/>
    </source>
</evidence>
<organism evidence="13 14">
    <name type="scientific">Lachancea nothofagi CBS 11611</name>
    <dbReference type="NCBI Taxonomy" id="1266666"/>
    <lineage>
        <taxon>Eukaryota</taxon>
        <taxon>Fungi</taxon>
        <taxon>Dikarya</taxon>
        <taxon>Ascomycota</taxon>
        <taxon>Saccharomycotina</taxon>
        <taxon>Saccharomycetes</taxon>
        <taxon>Saccharomycetales</taxon>
        <taxon>Saccharomycetaceae</taxon>
        <taxon>Lachancea</taxon>
    </lineage>
</organism>
<dbReference type="PANTHER" id="PTHR15336">
    <property type="entry name" value="UBIQUINOL-CYTOCHROME C REDUCTASE COMPLEX 7.8 KDA PROTEIN"/>
    <property type="match status" value="1"/>
</dbReference>
<accession>A0A1G4KAD3</accession>
<evidence type="ECO:0000256" key="7">
    <source>
        <dbReference type="ARBA" id="ARBA00023128"/>
    </source>
</evidence>
<evidence type="ECO:0000256" key="10">
    <source>
        <dbReference type="ARBA" id="ARBA00044246"/>
    </source>
</evidence>
<dbReference type="InterPro" id="IPR023184">
    <property type="entry name" value="Ubol_cytC_Rdtase_hinge_dom"/>
</dbReference>
<dbReference type="Gene3D" id="1.10.287.20">
    <property type="entry name" value="Ubiquinol-cytochrome C reductase hinge domain"/>
    <property type="match status" value="1"/>
</dbReference>
<dbReference type="FunFam" id="1.10.287.20:FF:000003">
    <property type="entry name" value="Cytochrome b-c1 complex subunit 6"/>
    <property type="match status" value="1"/>
</dbReference>
<keyword evidence="6" id="KW-0249">Electron transport</keyword>
<keyword evidence="3" id="KW-0813">Transport</keyword>
<evidence type="ECO:0000256" key="2">
    <source>
        <dbReference type="ARBA" id="ARBA00006498"/>
    </source>
</evidence>
<dbReference type="OrthoDB" id="405848at2759"/>
<evidence type="ECO:0000256" key="3">
    <source>
        <dbReference type="ARBA" id="ARBA00022448"/>
    </source>
</evidence>
<evidence type="ECO:0000313" key="13">
    <source>
        <dbReference type="EMBL" id="SCV01143.1"/>
    </source>
</evidence>
<dbReference type="GO" id="GO:0006122">
    <property type="term" value="P:mitochondrial electron transport, ubiquinol to cytochrome c"/>
    <property type="evidence" value="ECO:0007669"/>
    <property type="project" value="InterPro"/>
</dbReference>
<evidence type="ECO:0000256" key="5">
    <source>
        <dbReference type="ARBA" id="ARBA00022792"/>
    </source>
</evidence>